<dbReference type="WBParaSite" id="ALUE_0001435701-mRNA-1">
    <property type="protein sequence ID" value="ALUE_0001435701-mRNA-1"/>
    <property type="gene ID" value="ALUE_0001435701"/>
</dbReference>
<proteinExistence type="predicted"/>
<organism evidence="2 3">
    <name type="scientific">Ascaris lumbricoides</name>
    <name type="common">Giant roundworm</name>
    <dbReference type="NCBI Taxonomy" id="6252"/>
    <lineage>
        <taxon>Eukaryota</taxon>
        <taxon>Metazoa</taxon>
        <taxon>Ecdysozoa</taxon>
        <taxon>Nematoda</taxon>
        <taxon>Chromadorea</taxon>
        <taxon>Rhabditida</taxon>
        <taxon>Spirurina</taxon>
        <taxon>Ascaridomorpha</taxon>
        <taxon>Ascaridoidea</taxon>
        <taxon>Ascarididae</taxon>
        <taxon>Ascaris</taxon>
    </lineage>
</organism>
<accession>A0A0M3IA10</accession>
<evidence type="ECO:0000313" key="2">
    <source>
        <dbReference type="Proteomes" id="UP000036681"/>
    </source>
</evidence>
<feature type="region of interest" description="Disordered" evidence="1">
    <location>
        <begin position="23"/>
        <end position="45"/>
    </location>
</feature>
<dbReference type="Proteomes" id="UP000036681">
    <property type="component" value="Unplaced"/>
</dbReference>
<dbReference type="AlphaFoldDB" id="A0A0M3IA10"/>
<keyword evidence="2" id="KW-1185">Reference proteome</keyword>
<protein>
    <submittedName>
        <fullName evidence="3">Uncharacterized protein</fullName>
    </submittedName>
</protein>
<name>A0A0M3IA10_ASCLU</name>
<evidence type="ECO:0000256" key="1">
    <source>
        <dbReference type="SAM" id="MobiDB-lite"/>
    </source>
</evidence>
<sequence length="68" mass="7681">MVNSWLHHPKAELQIPNVQETDLQTCGRGNNAEDANPVAETMDPPLTQQHHRFSTLMAKKSWILCSRG</sequence>
<reference evidence="3" key="1">
    <citation type="submission" date="2017-02" db="UniProtKB">
        <authorList>
            <consortium name="WormBaseParasite"/>
        </authorList>
    </citation>
    <scope>IDENTIFICATION</scope>
</reference>
<evidence type="ECO:0000313" key="3">
    <source>
        <dbReference type="WBParaSite" id="ALUE_0001435701-mRNA-1"/>
    </source>
</evidence>